<dbReference type="Gene3D" id="3.40.640.10">
    <property type="entry name" value="Type I PLP-dependent aspartate aminotransferase-like (Major domain)"/>
    <property type="match status" value="1"/>
</dbReference>
<dbReference type="InterPro" id="IPR015422">
    <property type="entry name" value="PyrdxlP-dep_Trfase_small"/>
</dbReference>
<dbReference type="EMBL" id="LAZR01059539">
    <property type="protein sequence ID" value="KKK67586.1"/>
    <property type="molecule type" value="Genomic_DNA"/>
</dbReference>
<organism evidence="2">
    <name type="scientific">marine sediment metagenome</name>
    <dbReference type="NCBI Taxonomy" id="412755"/>
    <lineage>
        <taxon>unclassified sequences</taxon>
        <taxon>metagenomes</taxon>
        <taxon>ecological metagenomes</taxon>
    </lineage>
</organism>
<dbReference type="PANTHER" id="PTHR43510">
    <property type="entry name" value="AMINOTRANSFERASE FUNCTION, HYPOTHETICAL (EUROFUNG)"/>
    <property type="match status" value="1"/>
</dbReference>
<dbReference type="InterPro" id="IPR015421">
    <property type="entry name" value="PyrdxlP-dep_Trfase_major"/>
</dbReference>
<feature type="domain" description="Aminotransferase class I/classII large" evidence="1">
    <location>
        <begin position="52"/>
        <end position="359"/>
    </location>
</feature>
<dbReference type="Gene3D" id="3.90.1150.10">
    <property type="entry name" value="Aspartate Aminotransferase, domain 1"/>
    <property type="match status" value="1"/>
</dbReference>
<dbReference type="InterPro" id="IPR004838">
    <property type="entry name" value="NHTrfase_class1_PyrdxlP-BS"/>
</dbReference>
<evidence type="ECO:0000259" key="1">
    <source>
        <dbReference type="Pfam" id="PF00155"/>
    </source>
</evidence>
<dbReference type="GO" id="GO:0030170">
    <property type="term" value="F:pyridoxal phosphate binding"/>
    <property type="evidence" value="ECO:0007669"/>
    <property type="project" value="InterPro"/>
</dbReference>
<dbReference type="Pfam" id="PF00155">
    <property type="entry name" value="Aminotran_1_2"/>
    <property type="match status" value="1"/>
</dbReference>
<dbReference type="InterPro" id="IPR015424">
    <property type="entry name" value="PyrdxlP-dep_Trfase"/>
</dbReference>
<name>A0A0F9A5Z5_9ZZZZ</name>
<evidence type="ECO:0000313" key="2">
    <source>
        <dbReference type="EMBL" id="KKK67586.1"/>
    </source>
</evidence>
<proteinExistence type="predicted"/>
<protein>
    <recommendedName>
        <fullName evidence="1">Aminotransferase class I/classII large domain-containing protein</fullName>
    </recommendedName>
</protein>
<dbReference type="GO" id="GO:0003824">
    <property type="term" value="F:catalytic activity"/>
    <property type="evidence" value="ECO:0007669"/>
    <property type="project" value="InterPro"/>
</dbReference>
<dbReference type="PROSITE" id="PS00105">
    <property type="entry name" value="AA_TRANSFER_CLASS_1"/>
    <property type="match status" value="1"/>
</dbReference>
<dbReference type="PANTHER" id="PTHR43510:SF1">
    <property type="entry name" value="AMINOTRANSFERASE FUNCTION, HYPOTHETICAL (EUROFUNG)"/>
    <property type="match status" value="1"/>
</dbReference>
<dbReference type="InterPro" id="IPR004839">
    <property type="entry name" value="Aminotransferase_I/II_large"/>
</dbReference>
<dbReference type="CDD" id="cd00609">
    <property type="entry name" value="AAT_like"/>
    <property type="match status" value="1"/>
</dbReference>
<accession>A0A0F9A5Z5</accession>
<dbReference type="SUPFAM" id="SSF53383">
    <property type="entry name" value="PLP-dependent transferases"/>
    <property type="match status" value="1"/>
</dbReference>
<dbReference type="AlphaFoldDB" id="A0A0F9A5Z5"/>
<comment type="caution">
    <text evidence="2">The sequence shown here is derived from an EMBL/GenBank/DDBJ whole genome shotgun (WGS) entry which is preliminary data.</text>
</comment>
<feature type="non-terminal residue" evidence="2">
    <location>
        <position position="363"/>
    </location>
</feature>
<reference evidence="2" key="1">
    <citation type="journal article" date="2015" name="Nature">
        <title>Complex archaea that bridge the gap between prokaryotes and eukaryotes.</title>
        <authorList>
            <person name="Spang A."/>
            <person name="Saw J.H."/>
            <person name="Jorgensen S.L."/>
            <person name="Zaremba-Niedzwiedzka K."/>
            <person name="Martijn J."/>
            <person name="Lind A.E."/>
            <person name="van Eijk R."/>
            <person name="Schleper C."/>
            <person name="Guy L."/>
            <person name="Ettema T.J."/>
        </authorList>
    </citation>
    <scope>NUCLEOTIDE SEQUENCE</scope>
</reference>
<sequence>MPKFQPFLMERWMSKFEQEVDFNLSESGVHPILLSELLSDDPDYINDLLATDLNYPHVEGIPELRENIAALYDGATTKNILVTTGAVEANYNATCTLLTPNDEIVIMLPNYMQIWGIAQNQGFKIKTFHLLEENGWAPDLVELDKIVSKKTKLIAICNPNNPTGYILNENEMDSIIAIADRVNAWILADEVYIGAERLRDDETPSFYGRYDKVIAIGSMSKAYGLPGLRIGWVVAPTETIEDIWARHEYTTISATMLSNKLAAIALSPKVRPRIIQRTRNFIRQGYPILQRWMDSHENIFSVIPSQAAAIAFVRYNLDINSTELAERLRKEKSVFIVPGDHFGMDKFFRISFGLPPDYLTSGL</sequence>
<gene>
    <name evidence="2" type="ORF">LCGC14_2952590</name>
</gene>